<reference evidence="3 4" key="1">
    <citation type="journal article" date="2016" name="C (Basel)">
        <title>Selective Growth of and Electricity Production by Marine Exoelectrogenic Bacteria in Self-Aggregated Hydrogel of Microbially Reduced Graphene Oxide.</title>
        <authorList>
            <person name="Yoshida N."/>
            <person name="Goto Y."/>
            <person name="Miyata Y."/>
        </authorList>
    </citation>
    <scope>NUCLEOTIDE SEQUENCE [LARGE SCALE GENOMIC DNA]</scope>
    <source>
        <strain evidence="3 4">NIT-T3</strain>
    </source>
</reference>
<dbReference type="Pfam" id="PF13478">
    <property type="entry name" value="XdhC_C"/>
    <property type="match status" value="1"/>
</dbReference>
<dbReference type="Proteomes" id="UP001319827">
    <property type="component" value="Chromosome"/>
</dbReference>
<keyword evidence="4" id="KW-1185">Reference proteome</keyword>
<evidence type="ECO:0000313" key="4">
    <source>
        <dbReference type="Proteomes" id="UP001319827"/>
    </source>
</evidence>
<gene>
    <name evidence="3" type="ORF">DESUT3_29410</name>
</gene>
<evidence type="ECO:0000259" key="2">
    <source>
        <dbReference type="Pfam" id="PF13478"/>
    </source>
</evidence>
<evidence type="ECO:0000259" key="1">
    <source>
        <dbReference type="Pfam" id="PF02625"/>
    </source>
</evidence>
<dbReference type="PANTHER" id="PTHR30388:SF6">
    <property type="entry name" value="XANTHINE DEHYDROGENASE SUBUNIT A-RELATED"/>
    <property type="match status" value="1"/>
</dbReference>
<accession>A0ABM8HZ39</accession>
<name>A0ABM8HZ39_9BACT</name>
<dbReference type="InterPro" id="IPR052698">
    <property type="entry name" value="MoCofactor_Util/Proc"/>
</dbReference>
<feature type="domain" description="XdhC- CoxI" evidence="1">
    <location>
        <begin position="14"/>
        <end position="77"/>
    </location>
</feature>
<protein>
    <submittedName>
        <fullName evidence="3">Dehydrogenase</fullName>
    </submittedName>
</protein>
<dbReference type="RefSeq" id="WP_221249268.1">
    <property type="nucleotide sequence ID" value="NZ_AP024355.1"/>
</dbReference>
<dbReference type="EMBL" id="AP024355">
    <property type="protein sequence ID" value="BCR05872.1"/>
    <property type="molecule type" value="Genomic_DNA"/>
</dbReference>
<proteinExistence type="predicted"/>
<dbReference type="PANTHER" id="PTHR30388">
    <property type="entry name" value="ALDEHYDE OXIDOREDUCTASE MOLYBDENUM COFACTOR ASSEMBLY PROTEIN"/>
    <property type="match status" value="1"/>
</dbReference>
<dbReference type="InterPro" id="IPR027051">
    <property type="entry name" value="XdhC_Rossmann_dom"/>
</dbReference>
<organism evidence="3 4">
    <name type="scientific">Desulfuromonas versatilis</name>
    <dbReference type="NCBI Taxonomy" id="2802975"/>
    <lineage>
        <taxon>Bacteria</taxon>
        <taxon>Pseudomonadati</taxon>
        <taxon>Thermodesulfobacteriota</taxon>
        <taxon>Desulfuromonadia</taxon>
        <taxon>Desulfuromonadales</taxon>
        <taxon>Desulfuromonadaceae</taxon>
        <taxon>Desulfuromonas</taxon>
    </lineage>
</organism>
<evidence type="ECO:0000313" key="3">
    <source>
        <dbReference type="EMBL" id="BCR05872.1"/>
    </source>
</evidence>
<dbReference type="Gene3D" id="3.40.50.720">
    <property type="entry name" value="NAD(P)-binding Rossmann-like Domain"/>
    <property type="match status" value="1"/>
</dbReference>
<sequence>MDDLHIYEEIIRLHKARRSAALATLVEGSDAPQRRVGAKMLVRDDGSTLGTLGGGPLESEVIDIAAQVIREETPRSVPFELAAPKGGPGLGRLLVFIEPATLPPHLFIIGAGGVGRAVAGGARSAGFAVTSIEPPAEAPGYEVDGNASRSLEDQPRALLEDFPVDRRGYILIACGDPQLDFPVAREALQTEACYIGLLGSKRQRMALERYLAKEGVASESFARIISPVGLEIGAETPEEIAVSIVAQLVQHRRLHAAAPAARRETQGQSPPLHG</sequence>
<dbReference type="InterPro" id="IPR003777">
    <property type="entry name" value="XdhC_CoxI"/>
</dbReference>
<feature type="domain" description="XdhC Rossmann" evidence="2">
    <location>
        <begin position="106"/>
        <end position="248"/>
    </location>
</feature>
<reference evidence="3 4" key="2">
    <citation type="journal article" date="2021" name="Int. J. Syst. Evol. Microbiol.">
        <title>Isolation and Polyphasic Characterization of Desulfuromonas versatilis sp. Nov., an Electrogenic Bacteria Capable of Versatile Metabolism Isolated from a Graphene Oxide-Reducing Enrichment Culture.</title>
        <authorList>
            <person name="Xie L."/>
            <person name="Yoshida N."/>
            <person name="Ishii S."/>
            <person name="Meng L."/>
        </authorList>
    </citation>
    <scope>NUCLEOTIDE SEQUENCE [LARGE SCALE GENOMIC DNA]</scope>
    <source>
        <strain evidence="3 4">NIT-T3</strain>
    </source>
</reference>
<dbReference type="Pfam" id="PF02625">
    <property type="entry name" value="XdhC_CoxI"/>
    <property type="match status" value="1"/>
</dbReference>